<dbReference type="Proteomes" id="UP000708208">
    <property type="component" value="Unassembled WGS sequence"/>
</dbReference>
<feature type="compositionally biased region" description="Basic and acidic residues" evidence="1">
    <location>
        <begin position="139"/>
        <end position="150"/>
    </location>
</feature>
<feature type="compositionally biased region" description="Basic and acidic residues" evidence="1">
    <location>
        <begin position="162"/>
        <end position="171"/>
    </location>
</feature>
<evidence type="ECO:0000313" key="2">
    <source>
        <dbReference type="EMBL" id="CAG7822555.1"/>
    </source>
</evidence>
<accession>A0A8J2PU54</accession>
<feature type="compositionally biased region" description="Basic and acidic residues" evidence="1">
    <location>
        <begin position="15"/>
        <end position="32"/>
    </location>
</feature>
<feature type="region of interest" description="Disordered" evidence="1">
    <location>
        <begin position="1"/>
        <end position="108"/>
    </location>
</feature>
<name>A0A8J2PU54_9HEXA</name>
<feature type="region of interest" description="Disordered" evidence="1">
    <location>
        <begin position="121"/>
        <end position="208"/>
    </location>
</feature>
<keyword evidence="3" id="KW-1185">Reference proteome</keyword>
<organism evidence="2 3">
    <name type="scientific">Allacma fusca</name>
    <dbReference type="NCBI Taxonomy" id="39272"/>
    <lineage>
        <taxon>Eukaryota</taxon>
        <taxon>Metazoa</taxon>
        <taxon>Ecdysozoa</taxon>
        <taxon>Arthropoda</taxon>
        <taxon>Hexapoda</taxon>
        <taxon>Collembola</taxon>
        <taxon>Symphypleona</taxon>
        <taxon>Sminthuridae</taxon>
        <taxon>Allacma</taxon>
    </lineage>
</organism>
<evidence type="ECO:0000256" key="1">
    <source>
        <dbReference type="SAM" id="MobiDB-lite"/>
    </source>
</evidence>
<dbReference type="AlphaFoldDB" id="A0A8J2PU54"/>
<protein>
    <submittedName>
        <fullName evidence="2">Uncharacterized protein</fullName>
    </submittedName>
</protein>
<sequence>ERRLKALQTEQEQSPVEHVELNEESLKSEDTKGSLAEEEPNAESPKKKRKKDKKEKSEDSPDDVKPEITNGYHDIDVTCVVDPSSTIIGENLTKKRKKSKGVDSENQLDVDVKPVISELQEFNETEPVEKSKKTKKNKYKELEPEIKSSENLDPVCSMYENPEAKKSENSKRKVKLGTDVETTPEEPPLKKSKHLKPESETTLQDNFDNEIVQKTEKRKKVRKQVEDVSLDIVQETEATEVKKEKKKKSKKVPEETENGL</sequence>
<comment type="caution">
    <text evidence="2">The sequence shown here is derived from an EMBL/GenBank/DDBJ whole genome shotgun (WGS) entry which is preliminary data.</text>
</comment>
<reference evidence="2" key="1">
    <citation type="submission" date="2021-06" db="EMBL/GenBank/DDBJ databases">
        <authorList>
            <person name="Hodson N. C."/>
            <person name="Mongue J. A."/>
            <person name="Jaron S. K."/>
        </authorList>
    </citation>
    <scope>NUCLEOTIDE SEQUENCE</scope>
</reference>
<proteinExistence type="predicted"/>
<feature type="non-terminal residue" evidence="2">
    <location>
        <position position="1"/>
    </location>
</feature>
<gene>
    <name evidence="2" type="ORF">AFUS01_LOCUS32820</name>
</gene>
<dbReference type="EMBL" id="CAJVCH010526737">
    <property type="protein sequence ID" value="CAG7822555.1"/>
    <property type="molecule type" value="Genomic_DNA"/>
</dbReference>
<evidence type="ECO:0000313" key="3">
    <source>
        <dbReference type="Proteomes" id="UP000708208"/>
    </source>
</evidence>
<feature type="compositionally biased region" description="Basic and acidic residues" evidence="1">
    <location>
        <begin position="54"/>
        <end position="66"/>
    </location>
</feature>
<feature type="region of interest" description="Disordered" evidence="1">
    <location>
        <begin position="233"/>
        <end position="260"/>
    </location>
</feature>
<feature type="non-terminal residue" evidence="2">
    <location>
        <position position="260"/>
    </location>
</feature>